<feature type="compositionally biased region" description="Basic residues" evidence="1">
    <location>
        <begin position="1387"/>
        <end position="1402"/>
    </location>
</feature>
<name>A0A835T023_CHLIN</name>
<evidence type="ECO:0000256" key="1">
    <source>
        <dbReference type="SAM" id="MobiDB-lite"/>
    </source>
</evidence>
<feature type="compositionally biased region" description="Low complexity" evidence="1">
    <location>
        <begin position="1311"/>
        <end position="1326"/>
    </location>
</feature>
<feature type="compositionally biased region" description="Pro residues" evidence="1">
    <location>
        <begin position="1416"/>
        <end position="1433"/>
    </location>
</feature>
<accession>A0A835T023</accession>
<gene>
    <name evidence="4" type="ORF">HXX76_006665</name>
</gene>
<dbReference type="Pfam" id="PF00561">
    <property type="entry name" value="Abhydrolase_1"/>
    <property type="match status" value="1"/>
</dbReference>
<feature type="region of interest" description="Disordered" evidence="1">
    <location>
        <begin position="1091"/>
        <end position="1117"/>
    </location>
</feature>
<reference evidence="4" key="1">
    <citation type="journal article" date="2020" name="bioRxiv">
        <title>Comparative genomics of Chlamydomonas.</title>
        <authorList>
            <person name="Craig R.J."/>
            <person name="Hasan A.R."/>
            <person name="Ness R.W."/>
            <person name="Keightley P.D."/>
        </authorList>
    </citation>
    <scope>NUCLEOTIDE SEQUENCE</scope>
    <source>
        <strain evidence="4">SAG 7.73</strain>
    </source>
</reference>
<proteinExistence type="predicted"/>
<feature type="region of interest" description="Disordered" evidence="1">
    <location>
        <begin position="1387"/>
        <end position="1435"/>
    </location>
</feature>
<feature type="region of interest" description="Disordered" evidence="1">
    <location>
        <begin position="1479"/>
        <end position="1533"/>
    </location>
</feature>
<dbReference type="PANTHER" id="PTHR37471">
    <property type="entry name" value="UNNAMED PRODUCT"/>
    <property type="match status" value="1"/>
</dbReference>
<feature type="compositionally biased region" description="Low complexity" evidence="1">
    <location>
        <begin position="565"/>
        <end position="584"/>
    </location>
</feature>
<comment type="caution">
    <text evidence="4">The sequence shown here is derived from an EMBL/GenBank/DDBJ whole genome shotgun (WGS) entry which is preliminary data.</text>
</comment>
<keyword evidence="2" id="KW-0472">Membrane</keyword>
<dbReference type="OrthoDB" id="2017000at2759"/>
<feature type="domain" description="AB hydrolase-1" evidence="3">
    <location>
        <begin position="702"/>
        <end position="809"/>
    </location>
</feature>
<dbReference type="InterPro" id="IPR000073">
    <property type="entry name" value="AB_hydrolase_1"/>
</dbReference>
<keyword evidence="2" id="KW-1133">Transmembrane helix</keyword>
<feature type="compositionally biased region" description="Low complexity" evidence="1">
    <location>
        <begin position="1009"/>
        <end position="1071"/>
    </location>
</feature>
<keyword evidence="2" id="KW-0812">Transmembrane</keyword>
<dbReference type="EMBL" id="JAEHOC010000013">
    <property type="protein sequence ID" value="KAG2436358.1"/>
    <property type="molecule type" value="Genomic_DNA"/>
</dbReference>
<feature type="compositionally biased region" description="Low complexity" evidence="1">
    <location>
        <begin position="1403"/>
        <end position="1415"/>
    </location>
</feature>
<dbReference type="Gene3D" id="3.40.50.1820">
    <property type="entry name" value="alpha/beta hydrolase"/>
    <property type="match status" value="1"/>
</dbReference>
<dbReference type="Proteomes" id="UP000650467">
    <property type="component" value="Unassembled WGS sequence"/>
</dbReference>
<feature type="compositionally biased region" description="Low complexity" evidence="1">
    <location>
        <begin position="1499"/>
        <end position="1517"/>
    </location>
</feature>
<sequence length="1598" mass="160471">MLVMPAPAAEASDTPPPLRWSSISGDVDLLGGCGGGGGGISSSSSSQQASGCSRRATLGALLLALPPRVLAAGLSAAAASLPQHRVAVPAQPPAVGGGALSRWQLVRTWSVPTPVAVRALEPAATAPPVLAAAAGASAAAPAAPAAVAAASAATPPAEAYCPPVHTGDAAAPAVPAAYVAWPQQPAPLLSEIEPAPTPALEPLALAMVAEACLLPQLPQLPQLPSQPYGDSFTSTTVLQTAPADPALSASQLPAGYSRRATLLLLRMVAAAVAFVAAAAGLAAAALWLVGWGQLLVLLAAAEVAFAVHYRRKYAVLNAQPARHAPEHHDPLAAFHRLLQVCQYFSAKIDARVYLSTWFCGADYRLIRRDNVADLIAYGFWYKSRSEMEAAGLGPLLRQCVSGLERAFRISLPPGHQPGLRCMYHLWEPLRTIYRPLAFYAATEALALLTQALLLAMGCRLSRQSTAPAGARAGQGLGMLVATAGLARPAAAAAANVAGTARKVAGASSKCSGDPTAGTAAATAAAAAAYAASTGCCWGQEPTVLASWASDRSTASLASPMPRFTGGTSSSSAGGSSSSSSDAGSGSEGGSGNGHEPPGRAHHHPTAAVATAYKAGEASVGRARGASAAASAADGEGGAGSGGAAGQWRMWRLRWSAALLGLWRRVMRQATGAGAGAAAAADAAAAAAAAGAEGGAASPPLTPVLLLHGVGLGLLPYTNFIRCLLAAGLPLVALEYKHVSMRLCSVIPSADDIALAAAALLSRLGVPEACVVAHSYGTFVASRLAQLQPDRLLSLALLDPVCFGMFMPHLLANFIYREPRTSSLSVWAKDMLFNFVSRDLHCAAALCRRFYWSDVNLWPQDIPGRTLVAIGGHDQLIHVDEVLDFIQHYAAKILYHHKHAHAELLMDAAWQQQIIADIFQMASAGGGAAGAREVGRRLTAMPAAAVRRTPTLSAAVLAPRAVPAAAAAAAAAADAAAPGEEVGPEGLAGLAAVPGVVRRVTTRSFRLAHQPTQPSLQQTAPQQTAPQQSPHAAVRAQQTAAAGWVLDEQQPQPQPEQEAAEQPQQAQEAVCAAESEEDVAALAAALSAQIGAARSRTRPNAATAETPAGAASSGPSTAPAPVGLLAPAACPAVAPAAPAAVAAAGVGRRESLGAVMRKESNGRSIWASAGAAAARPVPGLAAAGGGPGAAGPTERTLSLGWPVPHQLLPGSAEAAAAAAAAAATIGTAPAVACFVGAGAARPPAAVGRRLTASAVSGSHPEGLLLLELAGAGLNRAMLIQQQQQRQPLEQLARWQEQLWSPANACAPPPPASSGATPAATAADSWAVADAAATEKATAAPPGPEAGGAAVPAASAAACEASTTAAAAAPAADPPVHHQHIYLHLHRHVHAHTHQHQHRHRHLHPAATPHGSAAAAAPAPPSPAGQPHHQQPPSPLRFLQCCPPLPCIAEDGGAPPAAAAAAASAAACEDAQGGRVVDGVSAARADGPDDRSQQPTDKRGSSPSGSSPSGSSGSSTASPPISPPATPSDASGPATPTFLRPSLSCHCHHLLPGGCGWGGGMALSTSAPAGGCGPASHRAGGAWAEAAAARAHRLRRTVSS</sequence>
<feature type="region of interest" description="Disordered" evidence="1">
    <location>
        <begin position="1300"/>
        <end position="1326"/>
    </location>
</feature>
<feature type="transmembrane region" description="Helical" evidence="2">
    <location>
        <begin position="263"/>
        <end position="285"/>
    </location>
</feature>
<dbReference type="SUPFAM" id="SSF53474">
    <property type="entry name" value="alpha/beta-Hydrolases"/>
    <property type="match status" value="1"/>
</dbReference>
<dbReference type="PANTHER" id="PTHR37471:SF1">
    <property type="entry name" value="AB HYDROLASE-1 DOMAIN-CONTAINING PROTEIN"/>
    <property type="match status" value="1"/>
</dbReference>
<feature type="region of interest" description="Disordered" evidence="1">
    <location>
        <begin position="556"/>
        <end position="605"/>
    </location>
</feature>
<feature type="compositionally biased region" description="Low complexity" evidence="1">
    <location>
        <begin position="1100"/>
        <end position="1117"/>
    </location>
</feature>
<feature type="compositionally biased region" description="Basic and acidic residues" evidence="1">
    <location>
        <begin position="1484"/>
        <end position="1498"/>
    </location>
</feature>
<evidence type="ECO:0000313" key="5">
    <source>
        <dbReference type="Proteomes" id="UP000650467"/>
    </source>
</evidence>
<dbReference type="InterPro" id="IPR029058">
    <property type="entry name" value="AB_hydrolase_fold"/>
</dbReference>
<evidence type="ECO:0000259" key="3">
    <source>
        <dbReference type="Pfam" id="PF00561"/>
    </source>
</evidence>
<feature type="region of interest" description="Disordered" evidence="1">
    <location>
        <begin position="1008"/>
        <end position="1071"/>
    </location>
</feature>
<protein>
    <recommendedName>
        <fullName evidence="3">AB hydrolase-1 domain-containing protein</fullName>
    </recommendedName>
</protein>
<organism evidence="4 5">
    <name type="scientific">Chlamydomonas incerta</name>
    <dbReference type="NCBI Taxonomy" id="51695"/>
    <lineage>
        <taxon>Eukaryota</taxon>
        <taxon>Viridiplantae</taxon>
        <taxon>Chlorophyta</taxon>
        <taxon>core chlorophytes</taxon>
        <taxon>Chlorophyceae</taxon>
        <taxon>CS clade</taxon>
        <taxon>Chlamydomonadales</taxon>
        <taxon>Chlamydomonadaceae</taxon>
        <taxon>Chlamydomonas</taxon>
    </lineage>
</organism>
<keyword evidence="5" id="KW-1185">Reference proteome</keyword>
<evidence type="ECO:0000256" key="2">
    <source>
        <dbReference type="SAM" id="Phobius"/>
    </source>
</evidence>
<evidence type="ECO:0000313" key="4">
    <source>
        <dbReference type="EMBL" id="KAG2436358.1"/>
    </source>
</evidence>